<evidence type="ECO:0000256" key="1">
    <source>
        <dbReference type="SAM" id="Phobius"/>
    </source>
</evidence>
<name>L7F0Q9_STRT8</name>
<protein>
    <submittedName>
        <fullName evidence="2">Uncharacterized protein</fullName>
    </submittedName>
</protein>
<evidence type="ECO:0000313" key="2">
    <source>
        <dbReference type="EMBL" id="ELP64155.1"/>
    </source>
</evidence>
<feature type="transmembrane region" description="Helical" evidence="1">
    <location>
        <begin position="109"/>
        <end position="131"/>
    </location>
</feature>
<feature type="transmembrane region" description="Helical" evidence="1">
    <location>
        <begin position="277"/>
        <end position="296"/>
    </location>
</feature>
<dbReference type="EMBL" id="AEJB01000475">
    <property type="protein sequence ID" value="ELP64155.1"/>
    <property type="molecule type" value="Genomic_DNA"/>
</dbReference>
<accession>L7F0Q9</accession>
<proteinExistence type="predicted"/>
<reference evidence="2 3" key="1">
    <citation type="journal article" date="2011" name="Plasmid">
        <title>Streptomyces turgidiscabies Car8 contains a modular pathogenicity island that shares virulence genes with other actinobacterial plant pathogens.</title>
        <authorList>
            <person name="Huguet-Tapia J.C."/>
            <person name="Badger J.H."/>
            <person name="Loria R."/>
            <person name="Pettis G.S."/>
        </authorList>
    </citation>
    <scope>NUCLEOTIDE SEQUENCE [LARGE SCALE GENOMIC DNA]</scope>
    <source>
        <strain evidence="2 3">Car8</strain>
    </source>
</reference>
<dbReference type="PATRIC" id="fig|698760.3.peg.6985"/>
<dbReference type="RefSeq" id="WP_006380838.1">
    <property type="nucleotide sequence ID" value="NZ_AEJB01000475.1"/>
</dbReference>
<evidence type="ECO:0000313" key="3">
    <source>
        <dbReference type="Proteomes" id="UP000010931"/>
    </source>
</evidence>
<keyword evidence="1" id="KW-0812">Transmembrane</keyword>
<dbReference type="AlphaFoldDB" id="L7F0Q9"/>
<dbReference type="Proteomes" id="UP000010931">
    <property type="component" value="Unassembled WGS sequence"/>
</dbReference>
<keyword evidence="1" id="KW-1133">Transmembrane helix</keyword>
<feature type="transmembrane region" description="Helical" evidence="1">
    <location>
        <begin position="171"/>
        <end position="188"/>
    </location>
</feature>
<keyword evidence="1" id="KW-0472">Membrane</keyword>
<feature type="transmembrane region" description="Helical" evidence="1">
    <location>
        <begin position="246"/>
        <end position="265"/>
    </location>
</feature>
<comment type="caution">
    <text evidence="2">The sequence shown here is derived from an EMBL/GenBank/DDBJ whole genome shotgun (WGS) entry which is preliminary data.</text>
</comment>
<gene>
    <name evidence="2" type="ORF">STRTUCAR8_05596</name>
</gene>
<keyword evidence="3" id="KW-1185">Reference proteome</keyword>
<organism evidence="2 3">
    <name type="scientific">Streptomyces turgidiscabies (strain Car8)</name>
    <dbReference type="NCBI Taxonomy" id="698760"/>
    <lineage>
        <taxon>Bacteria</taxon>
        <taxon>Bacillati</taxon>
        <taxon>Actinomycetota</taxon>
        <taxon>Actinomycetes</taxon>
        <taxon>Kitasatosporales</taxon>
        <taxon>Streptomycetaceae</taxon>
        <taxon>Streptomyces</taxon>
    </lineage>
</organism>
<sequence length="736" mass="76008">MTTDALRKTKDGADRLAAAEALFGDPGIVMGDALLALDPASAAAASGMDKAAGAADRLGKGIHDTASANIEKFKRGAMQQLVDFIGGQAIPAMIRLGAFVREHSTSFKIAGAVIAGVLVPALVLMGVTATVAAGRVVWGWTATGAASVRSAAIQVGASLRTAGAWLMMKGRAIGSFVAVAASATANALRTAAVWAASAARMTATWLLSVIRVAATTVAQFVLMAARAVAWAAIMAAQWLIAMGPVGWVIAIVIGLVALIIANWSTIQKWTGKIWDWVWNKIMSAVGLILGAVKFLGRLPSLVSGYFGRMKDAAVRKALELVLWVKGLPGRISSGLGSLSDLLVSKGMDIVHGLWSGISSMGGWIKSQLISWAKDVIPGPIAKALGINSPSKVTRAQGRWIARGLIDGLTGSTKQVKAASGKLADIIADSLKPGKKRSAALAKLGTGTRQLLALAKREETLAARLKTSTKRLDDLRKARETLAADVAKGVLDSANITGQDTGGWPQTAESILVGLRADTVAAQAFAKNLAALRKKGVRSDLISQIAQAGVDGGSSAAAALANANSGQIKQINSQQGALVRAANQAGATAGDAMYGAGIRAAQGLVKGLQSQQTAIERQMLTIARGMSKAIRAALGIKSPSRVMALVGRYTGQGLIKGVEGQRAAVNRSMASLVETPTAGSWDMASSRARAGAVQRTVLEIRSSGRPEDDYLVGRLQRGIQKKGGKDAGLVLVGKRGG</sequence>